<dbReference type="InterPro" id="IPR013325">
    <property type="entry name" value="RNA_pol_sigma_r2"/>
</dbReference>
<dbReference type="GO" id="GO:0016987">
    <property type="term" value="F:sigma factor activity"/>
    <property type="evidence" value="ECO:0007669"/>
    <property type="project" value="UniProtKB-KW"/>
</dbReference>
<dbReference type="Proteomes" id="UP000318995">
    <property type="component" value="Unassembled WGS sequence"/>
</dbReference>
<keyword evidence="2" id="KW-0805">Transcription regulation</keyword>
<evidence type="ECO:0000256" key="4">
    <source>
        <dbReference type="ARBA" id="ARBA00023163"/>
    </source>
</evidence>
<dbReference type="AlphaFoldDB" id="A0A5C5W950"/>
<comment type="caution">
    <text evidence="6">The sequence shown here is derived from an EMBL/GenBank/DDBJ whole genome shotgun (WGS) entry which is preliminary data.</text>
</comment>
<feature type="domain" description="RNA polymerase sigma-70 region 2" evidence="5">
    <location>
        <begin position="48"/>
        <end position="112"/>
    </location>
</feature>
<comment type="similarity">
    <text evidence="1">Belongs to the sigma-70 factor family. ECF subfamily.</text>
</comment>
<sequence length="204" mass="22650">MTAFALAPPRPATYFPYDPTPLGEQDTATLVRAAQTGDRDAFGELAVRFEPMVRAVATRRLGNPSEAAELTQEVLLRAMDRLHQLTQPQAFGGWLKSITVRMAINRQTRRRRAIDAEPRTLEETCVDNASPFEAAVANERAAQVRDGLDRLGAMDRDTLVAFYVRGESLIEMSDAFRAPVGTIKRRLHVARKRLAAELGEMVSV</sequence>
<dbReference type="InterPro" id="IPR014284">
    <property type="entry name" value="RNA_pol_sigma-70_dom"/>
</dbReference>
<keyword evidence="3" id="KW-0731">Sigma factor</keyword>
<dbReference type="Gene3D" id="1.10.10.10">
    <property type="entry name" value="Winged helix-like DNA-binding domain superfamily/Winged helix DNA-binding domain"/>
    <property type="match status" value="1"/>
</dbReference>
<protein>
    <submittedName>
        <fullName evidence="6">ECF RNA polymerase sigma factor SigW</fullName>
    </submittedName>
</protein>
<organism evidence="6 7">
    <name type="scientific">Botrimarina hoheduenensis</name>
    <dbReference type="NCBI Taxonomy" id="2528000"/>
    <lineage>
        <taxon>Bacteria</taxon>
        <taxon>Pseudomonadati</taxon>
        <taxon>Planctomycetota</taxon>
        <taxon>Planctomycetia</taxon>
        <taxon>Pirellulales</taxon>
        <taxon>Lacipirellulaceae</taxon>
        <taxon>Botrimarina</taxon>
    </lineage>
</organism>
<dbReference type="InterPro" id="IPR013324">
    <property type="entry name" value="RNA_pol_sigma_r3/r4-like"/>
</dbReference>
<dbReference type="PANTHER" id="PTHR43133:SF51">
    <property type="entry name" value="RNA POLYMERASE SIGMA FACTOR"/>
    <property type="match status" value="1"/>
</dbReference>
<dbReference type="InterPro" id="IPR007627">
    <property type="entry name" value="RNA_pol_sigma70_r2"/>
</dbReference>
<keyword evidence="4" id="KW-0804">Transcription</keyword>
<evidence type="ECO:0000256" key="3">
    <source>
        <dbReference type="ARBA" id="ARBA00023082"/>
    </source>
</evidence>
<evidence type="ECO:0000313" key="6">
    <source>
        <dbReference type="EMBL" id="TWT46803.1"/>
    </source>
</evidence>
<dbReference type="SUPFAM" id="SSF88946">
    <property type="entry name" value="Sigma2 domain of RNA polymerase sigma factors"/>
    <property type="match status" value="1"/>
</dbReference>
<dbReference type="EMBL" id="SJPH01000003">
    <property type="protein sequence ID" value="TWT46803.1"/>
    <property type="molecule type" value="Genomic_DNA"/>
</dbReference>
<evidence type="ECO:0000259" key="5">
    <source>
        <dbReference type="Pfam" id="PF04542"/>
    </source>
</evidence>
<dbReference type="NCBIfam" id="TIGR02937">
    <property type="entry name" value="sigma70-ECF"/>
    <property type="match status" value="1"/>
</dbReference>
<name>A0A5C5W950_9BACT</name>
<dbReference type="RefSeq" id="WP_146573596.1">
    <property type="nucleotide sequence ID" value="NZ_SJPH01000003.1"/>
</dbReference>
<reference evidence="6 7" key="1">
    <citation type="submission" date="2019-02" db="EMBL/GenBank/DDBJ databases">
        <title>Deep-cultivation of Planctomycetes and their phenomic and genomic characterization uncovers novel biology.</title>
        <authorList>
            <person name="Wiegand S."/>
            <person name="Jogler M."/>
            <person name="Boedeker C."/>
            <person name="Pinto D."/>
            <person name="Vollmers J."/>
            <person name="Rivas-Marin E."/>
            <person name="Kohn T."/>
            <person name="Peeters S.H."/>
            <person name="Heuer A."/>
            <person name="Rast P."/>
            <person name="Oberbeckmann S."/>
            <person name="Bunk B."/>
            <person name="Jeske O."/>
            <person name="Meyerdierks A."/>
            <person name="Storesund J.E."/>
            <person name="Kallscheuer N."/>
            <person name="Luecker S."/>
            <person name="Lage O.M."/>
            <person name="Pohl T."/>
            <person name="Merkel B.J."/>
            <person name="Hornburger P."/>
            <person name="Mueller R.-W."/>
            <person name="Bruemmer F."/>
            <person name="Labrenz M."/>
            <person name="Spormann A.M."/>
            <person name="Op Den Camp H."/>
            <person name="Overmann J."/>
            <person name="Amann R."/>
            <person name="Jetten M.S.M."/>
            <person name="Mascher T."/>
            <person name="Medema M.H."/>
            <person name="Devos D.P."/>
            <person name="Kaster A.-K."/>
            <person name="Ovreas L."/>
            <person name="Rohde M."/>
            <person name="Galperin M.Y."/>
            <person name="Jogler C."/>
        </authorList>
    </citation>
    <scope>NUCLEOTIDE SEQUENCE [LARGE SCALE GENOMIC DNA]</scope>
    <source>
        <strain evidence="6 7">Pla111</strain>
    </source>
</reference>
<dbReference type="OrthoDB" id="9795666at2"/>
<evidence type="ECO:0000256" key="1">
    <source>
        <dbReference type="ARBA" id="ARBA00010641"/>
    </source>
</evidence>
<gene>
    <name evidence="6" type="primary">sigW_3</name>
    <name evidence="6" type="ORF">Pla111_19050</name>
</gene>
<dbReference type="Gene3D" id="1.10.1740.10">
    <property type="match status" value="1"/>
</dbReference>
<accession>A0A5C5W950</accession>
<dbReference type="GO" id="GO:0006352">
    <property type="term" value="P:DNA-templated transcription initiation"/>
    <property type="evidence" value="ECO:0007669"/>
    <property type="project" value="InterPro"/>
</dbReference>
<proteinExistence type="inferred from homology"/>
<dbReference type="SUPFAM" id="SSF88659">
    <property type="entry name" value="Sigma3 and sigma4 domains of RNA polymerase sigma factors"/>
    <property type="match status" value="1"/>
</dbReference>
<evidence type="ECO:0000256" key="2">
    <source>
        <dbReference type="ARBA" id="ARBA00023015"/>
    </source>
</evidence>
<dbReference type="PANTHER" id="PTHR43133">
    <property type="entry name" value="RNA POLYMERASE ECF-TYPE SIGMA FACTO"/>
    <property type="match status" value="1"/>
</dbReference>
<evidence type="ECO:0000313" key="7">
    <source>
        <dbReference type="Proteomes" id="UP000318995"/>
    </source>
</evidence>
<dbReference type="InterPro" id="IPR039425">
    <property type="entry name" value="RNA_pol_sigma-70-like"/>
</dbReference>
<dbReference type="Pfam" id="PF04542">
    <property type="entry name" value="Sigma70_r2"/>
    <property type="match status" value="1"/>
</dbReference>
<dbReference type="InterPro" id="IPR036388">
    <property type="entry name" value="WH-like_DNA-bd_sf"/>
</dbReference>
<keyword evidence="7" id="KW-1185">Reference proteome</keyword>